<dbReference type="AlphaFoldDB" id="S3D9R9"/>
<dbReference type="PANTHER" id="PTHR13285">
    <property type="entry name" value="ACYLTRANSFERASE"/>
    <property type="match status" value="1"/>
</dbReference>
<keyword evidence="4 7" id="KW-1133">Transmembrane helix</keyword>
<evidence type="ECO:0000256" key="2">
    <source>
        <dbReference type="ARBA" id="ARBA00010323"/>
    </source>
</evidence>
<dbReference type="Pfam" id="PF03062">
    <property type="entry name" value="MBOAT"/>
    <property type="match status" value="1"/>
</dbReference>
<name>S3D9R9_OPHP1</name>
<dbReference type="EMBL" id="KE148146">
    <property type="protein sequence ID" value="EPE10235.1"/>
    <property type="molecule type" value="Genomic_DNA"/>
</dbReference>
<feature type="transmembrane region" description="Helical" evidence="7">
    <location>
        <begin position="512"/>
        <end position="528"/>
    </location>
</feature>
<reference evidence="8 9" key="1">
    <citation type="journal article" date="2013" name="BMC Genomics">
        <title>The genome and transcriptome of the pine saprophyte Ophiostoma piceae, and a comparison with the bark beetle-associated pine pathogen Grosmannia clavigera.</title>
        <authorList>
            <person name="Haridas S."/>
            <person name="Wang Y."/>
            <person name="Lim L."/>
            <person name="Massoumi Alamouti S."/>
            <person name="Jackman S."/>
            <person name="Docking R."/>
            <person name="Robertson G."/>
            <person name="Birol I."/>
            <person name="Bohlmann J."/>
            <person name="Breuil C."/>
        </authorList>
    </citation>
    <scope>NUCLEOTIDE SEQUENCE [LARGE SCALE GENOMIC DNA]</scope>
    <source>
        <strain evidence="8 9">UAMH 11346</strain>
    </source>
</reference>
<feature type="transmembrane region" description="Helical" evidence="7">
    <location>
        <begin position="606"/>
        <end position="627"/>
    </location>
</feature>
<feature type="transmembrane region" description="Helical" evidence="7">
    <location>
        <begin position="534"/>
        <end position="553"/>
    </location>
</feature>
<evidence type="ECO:0000256" key="6">
    <source>
        <dbReference type="SAM" id="MobiDB-lite"/>
    </source>
</evidence>
<dbReference type="PANTHER" id="PTHR13285:SF18">
    <property type="entry name" value="PROTEIN-CYSTEINE N-PALMITOYLTRANSFERASE RASP"/>
    <property type="match status" value="1"/>
</dbReference>
<evidence type="ECO:0000313" key="8">
    <source>
        <dbReference type="EMBL" id="EPE10235.1"/>
    </source>
</evidence>
<dbReference type="HOGENOM" id="CLU_021430_1_1_1"/>
<dbReference type="GO" id="GO:0008374">
    <property type="term" value="F:O-acyltransferase activity"/>
    <property type="evidence" value="ECO:0007669"/>
    <property type="project" value="TreeGrafter"/>
</dbReference>
<evidence type="ECO:0000256" key="7">
    <source>
        <dbReference type="SAM" id="Phobius"/>
    </source>
</evidence>
<dbReference type="Proteomes" id="UP000016923">
    <property type="component" value="Unassembled WGS sequence"/>
</dbReference>
<evidence type="ECO:0000313" key="9">
    <source>
        <dbReference type="Proteomes" id="UP000016923"/>
    </source>
</evidence>
<feature type="compositionally biased region" description="Basic and acidic residues" evidence="6">
    <location>
        <begin position="50"/>
        <end position="63"/>
    </location>
</feature>
<sequence>MSFVTFLRSIYNVDTLDTRFTTPSTVPYKSSSSSSSSSNGRINGSLSGADGRRDAAAENTKRAEPSKWRSPEFLLYFVLLLFIVPYMFWVAYDVSRPSDPRYHLFEHRLAPGWIPGRKVDTSDSQYHTFRSNLPFMALLLLIHPVLRKAWNIFRPNSRLASSPSLSSSSAQRPLTPEQADGRLDQRLSFDSIFAVIFLVALHGISAAKVLFILWINYRLATELPRKYVPVATWLFNIGTLFANELTKGYRLVNVFSLVSNGTWQPLVLQGQLDGVLVQWGYWLDGFGGIMPRWEILFNLTVLRLISFNFDYCWSQGERGTSLELDPSSLSERDRVTIPAQPQDFTFRNYVAYAIYAPLYLTGPIVTFNDFVSQSRYRAATIEGPRTLRYAIRFVLCLLAMELVLHYDYVGAISASSPNWGSYTPAQLSLLSYFNLHIIWLKLLLPWRLFRLWALLDGIDPPENMLRCVSNNYSTLSFWRAWHRSYNRWLVRYIWIPLGGSDFRSWAGAARSLLTYMLVFTFVALWHDIQLRLLIWGWLIVIFFIPEVLAAFLFPRRKWAKNPTAYRMLCCAGAVVNVLMMISANLVGFAVGLDGLLSILHGILHDWSGFIFLITACGTLFMGVQVMFEIRQSELRRGIALKC</sequence>
<feature type="region of interest" description="Disordered" evidence="6">
    <location>
        <begin position="24"/>
        <end position="63"/>
    </location>
</feature>
<accession>S3D9R9</accession>
<dbReference type="GO" id="GO:0005783">
    <property type="term" value="C:endoplasmic reticulum"/>
    <property type="evidence" value="ECO:0007669"/>
    <property type="project" value="TreeGrafter"/>
</dbReference>
<feature type="transmembrane region" description="Helical" evidence="7">
    <location>
        <begin position="192"/>
        <end position="215"/>
    </location>
</feature>
<keyword evidence="3 7" id="KW-0812">Transmembrane</keyword>
<dbReference type="OMA" id="GWHRSYN"/>
<evidence type="ECO:0000256" key="5">
    <source>
        <dbReference type="ARBA" id="ARBA00023136"/>
    </source>
</evidence>
<evidence type="ECO:0000256" key="4">
    <source>
        <dbReference type="ARBA" id="ARBA00022989"/>
    </source>
</evidence>
<organism evidence="8 9">
    <name type="scientific">Ophiostoma piceae (strain UAMH 11346)</name>
    <name type="common">Sap stain fungus</name>
    <dbReference type="NCBI Taxonomy" id="1262450"/>
    <lineage>
        <taxon>Eukaryota</taxon>
        <taxon>Fungi</taxon>
        <taxon>Dikarya</taxon>
        <taxon>Ascomycota</taxon>
        <taxon>Pezizomycotina</taxon>
        <taxon>Sordariomycetes</taxon>
        <taxon>Sordariomycetidae</taxon>
        <taxon>Ophiostomatales</taxon>
        <taxon>Ophiostomataceae</taxon>
        <taxon>Ophiostoma</taxon>
    </lineage>
</organism>
<protein>
    <submittedName>
        <fullName evidence="8">Glycerol h+ symporter</fullName>
    </submittedName>
</protein>
<dbReference type="InterPro" id="IPR004299">
    <property type="entry name" value="MBOAT_fam"/>
</dbReference>
<dbReference type="InterPro" id="IPR051085">
    <property type="entry name" value="MB_O-acyltransferase"/>
</dbReference>
<feature type="transmembrane region" description="Helical" evidence="7">
    <location>
        <begin position="426"/>
        <end position="444"/>
    </location>
</feature>
<proteinExistence type="inferred from homology"/>
<gene>
    <name evidence="8" type="ORF">F503_05330</name>
</gene>
<feature type="transmembrane region" description="Helical" evidence="7">
    <location>
        <begin position="349"/>
        <end position="368"/>
    </location>
</feature>
<dbReference type="GO" id="GO:0016020">
    <property type="term" value="C:membrane"/>
    <property type="evidence" value="ECO:0007669"/>
    <property type="project" value="UniProtKB-SubCell"/>
</dbReference>
<dbReference type="VEuPathDB" id="FungiDB:F503_05330"/>
<dbReference type="OrthoDB" id="420606at2759"/>
<comment type="subcellular location">
    <subcellularLocation>
        <location evidence="1">Membrane</location>
        <topology evidence="1">Multi-pass membrane protein</topology>
    </subcellularLocation>
</comment>
<dbReference type="eggNOG" id="KOG3860">
    <property type="taxonomic scope" value="Eukaryota"/>
</dbReference>
<feature type="transmembrane region" description="Helical" evidence="7">
    <location>
        <begin position="565"/>
        <end position="586"/>
    </location>
</feature>
<keyword evidence="5 7" id="KW-0472">Membrane</keyword>
<dbReference type="STRING" id="1262450.S3D9R9"/>
<comment type="similarity">
    <text evidence="2">Belongs to the membrane-bound acyltransferase family.</text>
</comment>
<feature type="transmembrane region" description="Helical" evidence="7">
    <location>
        <begin position="73"/>
        <end position="92"/>
    </location>
</feature>
<evidence type="ECO:0000256" key="3">
    <source>
        <dbReference type="ARBA" id="ARBA00022692"/>
    </source>
</evidence>
<dbReference type="GO" id="GO:0006506">
    <property type="term" value="P:GPI anchor biosynthetic process"/>
    <property type="evidence" value="ECO:0007669"/>
    <property type="project" value="TreeGrafter"/>
</dbReference>
<keyword evidence="9" id="KW-1185">Reference proteome</keyword>
<feature type="transmembrane region" description="Helical" evidence="7">
    <location>
        <begin position="389"/>
        <end position="406"/>
    </location>
</feature>
<evidence type="ECO:0000256" key="1">
    <source>
        <dbReference type="ARBA" id="ARBA00004141"/>
    </source>
</evidence>